<evidence type="ECO:0000313" key="6">
    <source>
        <dbReference type="EMBL" id="MVT44374.1"/>
    </source>
</evidence>
<sequence length="300" mass="33326">MPQFIDHHSGEIQDIIGRIPSWVARRGTTVIACLVLLLLLGAWLIRYPDVVRLPLTLSPSVNIIAQSNGRVTAIKNNQLVKEQEIVGIIDNPAKTADIQYLQQLVTRIDTSTYLPQINCPDNLQAGMLQGDYKGLLRAIHDSRNVIEAAQKLKSGIAVWEKQYVLKAPVSGKLLYVKSSPVVTAGEPVFVILPEIQTDEITLKLPLQNADRVKVGQSVIIKLRQYPFMEYGMLQANVENISSFALDSNYIVQLKLKNGFVSTKNKILEQRPGSTGTADIITSDKSILQRIFNGIYGPLER</sequence>
<gene>
    <name evidence="6" type="ORF">GO495_27520</name>
</gene>
<protein>
    <submittedName>
        <fullName evidence="6">HlyD family efflux transporter periplasmic adaptor subunit</fullName>
    </submittedName>
</protein>
<dbReference type="Proteomes" id="UP000468388">
    <property type="component" value="Unassembled WGS sequence"/>
</dbReference>
<dbReference type="PANTHER" id="PTHR30386">
    <property type="entry name" value="MEMBRANE FUSION SUBUNIT OF EMRAB-TOLC MULTIDRUG EFFLUX PUMP"/>
    <property type="match status" value="1"/>
</dbReference>
<keyword evidence="4 5" id="KW-0472">Membrane</keyword>
<accession>A0A6N8JHC8</accession>
<dbReference type="EMBL" id="WRXO01000011">
    <property type="protein sequence ID" value="MVT44374.1"/>
    <property type="molecule type" value="Genomic_DNA"/>
</dbReference>
<name>A0A6N8JHC8_9BACT</name>
<dbReference type="GO" id="GO:0016020">
    <property type="term" value="C:membrane"/>
    <property type="evidence" value="ECO:0007669"/>
    <property type="project" value="UniProtKB-SubCell"/>
</dbReference>
<reference evidence="6 7" key="1">
    <citation type="submission" date="2019-12" db="EMBL/GenBank/DDBJ databases">
        <title>The draft genomic sequence of strain Chitinophaga oryziterrae JCM 16595.</title>
        <authorList>
            <person name="Zhang X."/>
        </authorList>
    </citation>
    <scope>NUCLEOTIDE SEQUENCE [LARGE SCALE GENOMIC DNA]</scope>
    <source>
        <strain evidence="6 7">JCM 16595</strain>
    </source>
</reference>
<keyword evidence="2 5" id="KW-0812">Transmembrane</keyword>
<proteinExistence type="predicted"/>
<comment type="caution">
    <text evidence="6">The sequence shown here is derived from an EMBL/GenBank/DDBJ whole genome shotgun (WGS) entry which is preliminary data.</text>
</comment>
<organism evidence="6 7">
    <name type="scientific">Chitinophaga oryziterrae</name>
    <dbReference type="NCBI Taxonomy" id="1031224"/>
    <lineage>
        <taxon>Bacteria</taxon>
        <taxon>Pseudomonadati</taxon>
        <taxon>Bacteroidota</taxon>
        <taxon>Chitinophagia</taxon>
        <taxon>Chitinophagales</taxon>
        <taxon>Chitinophagaceae</taxon>
        <taxon>Chitinophaga</taxon>
    </lineage>
</organism>
<feature type="transmembrane region" description="Helical" evidence="5">
    <location>
        <begin position="27"/>
        <end position="45"/>
    </location>
</feature>
<dbReference type="AlphaFoldDB" id="A0A6N8JHC8"/>
<dbReference type="InterPro" id="IPR050739">
    <property type="entry name" value="MFP"/>
</dbReference>
<evidence type="ECO:0000256" key="4">
    <source>
        <dbReference type="ARBA" id="ARBA00023136"/>
    </source>
</evidence>
<evidence type="ECO:0000256" key="5">
    <source>
        <dbReference type="SAM" id="Phobius"/>
    </source>
</evidence>
<dbReference type="PRINTS" id="PR01490">
    <property type="entry name" value="RTXTOXIND"/>
</dbReference>
<dbReference type="PANTHER" id="PTHR30386:SF26">
    <property type="entry name" value="TRANSPORT PROTEIN COMB"/>
    <property type="match status" value="1"/>
</dbReference>
<evidence type="ECO:0000256" key="3">
    <source>
        <dbReference type="ARBA" id="ARBA00022989"/>
    </source>
</evidence>
<evidence type="ECO:0000256" key="2">
    <source>
        <dbReference type="ARBA" id="ARBA00022692"/>
    </source>
</evidence>
<evidence type="ECO:0000256" key="1">
    <source>
        <dbReference type="ARBA" id="ARBA00004167"/>
    </source>
</evidence>
<comment type="subcellular location">
    <subcellularLocation>
        <location evidence="1">Membrane</location>
        <topology evidence="1">Single-pass membrane protein</topology>
    </subcellularLocation>
</comment>
<dbReference type="RefSeq" id="WP_157303171.1">
    <property type="nucleotide sequence ID" value="NZ_BAAAZB010000036.1"/>
</dbReference>
<evidence type="ECO:0000313" key="7">
    <source>
        <dbReference type="Proteomes" id="UP000468388"/>
    </source>
</evidence>
<keyword evidence="3 5" id="KW-1133">Transmembrane helix</keyword>
<keyword evidence="7" id="KW-1185">Reference proteome</keyword>
<dbReference type="OrthoDB" id="7057889at2"/>